<dbReference type="PANTHER" id="PTHR43439:SF2">
    <property type="entry name" value="ENZYME, PUTATIVE (JCVI)-RELATED"/>
    <property type="match status" value="1"/>
</dbReference>
<evidence type="ECO:0000256" key="3">
    <source>
        <dbReference type="SAM" id="MobiDB-lite"/>
    </source>
</evidence>
<dbReference type="Gene3D" id="3.40.50.720">
    <property type="entry name" value="NAD(P)-binding Rossmann-like Domain"/>
    <property type="match status" value="1"/>
</dbReference>
<dbReference type="Pfam" id="PF00550">
    <property type="entry name" value="PP-binding"/>
    <property type="match status" value="1"/>
</dbReference>
<proteinExistence type="predicted"/>
<feature type="domain" description="Carrier" evidence="4">
    <location>
        <begin position="576"/>
        <end position="652"/>
    </location>
</feature>
<dbReference type="AlphaFoldDB" id="A0A3D8SH47"/>
<sequence length="1097" mass="120932">MVSAPDPNYFTCTLGEAAELHSKTQPPYSTINAFLDTQAEGASNLPAIALPSLGGGGGGGGGSVCEVVSFRDMRDYSLKIAHHLISQMPQDSKSQNHDAVCVALLCHTSFDFILMWLGLIRAGYQVLLISPKCNVVEIAHLCKSCKTPILFHDDSSQATARNLVSAKANIQVRLIPWLEVGSSRQSLLQQSTPSGALLTRNPKASDTAYLHHTSGTSSGSPKPIPQPHRAAVGALPRLDGQDSAIFTSTPLYHGGIADCFRAWTSSAMIVLFPEDNVPISAKNIISCLEAVANTELGLPRVRYFSSVPYVLQIMAQDKAGMEWLKKMDLVGVGGAALPQLVGDSLVQQNVNLVSRFGSAECGFLLSSHRNYAVDKAWQYLRPPAKSKYLQFEKHGSSNLSELVVLSGWPHMAKRNREDGSWTTSDLFEAHPSIPHAWRYHSRSDAQITLLTGKKFDPAPMEEEICGLSTMIEEMVIFGTGRQVPGALIFPAQAAACNDPDHLRGLIWVDIEIVNGKTPAHARLTKDMLVFMEPTRAAVPRSSKGTILRKAAEEKYKSWIDGAYEDTSQKYNSDLEISDKEMLSRIRDIIQDVMGTENQLDCNADLFHQGIDSAKCAQIRAQLQKLVTNPLPSNVVYDQENVEQLGNYLLQARRGNIDVEEKDEKQMMLHLVEKYSRVGDNLLLTKYNKLLNGSQELDSGHYVLLTGATGTLGANILAILQDHPKIEKVFCLVRAESDEEAHLRVSTSLRSRKKRALSSGDQRVICLASDLARPDLNLSSDVLSRIMRNTSIVIHTAWAVNFALPLSSFIQDHITGLHNLLNLTHSQSKPAKFLFCSSTASVLHSNHFHSSDDPKVPERISNDPNTASPLGYARSKWVAESICAAVNQTEKLNGRVNILRIGQLTGDSEHGVWNMKEAWPLMLSTSLPEILGCLPALKERVSWLPVDVAAKAVIGIACSSVMQQTSMHSASYEGEASECPVYHVVSTEKHITWMDILTWLQKAQGPGKSFEIVAPNEWISRLQELEIKHPAKHLLGLWKKAYWVDGKETNGLADLQKSLEFETRNTQAVCGTDWNARGIDEMFLASVWTWMVKEMARV</sequence>
<dbReference type="Gene3D" id="1.10.1200.10">
    <property type="entry name" value="ACP-like"/>
    <property type="match status" value="1"/>
</dbReference>
<dbReference type="Pfam" id="PF23562">
    <property type="entry name" value="AMP-binding_C_3"/>
    <property type="match status" value="1"/>
</dbReference>
<keyword evidence="2" id="KW-0597">Phosphoprotein</keyword>
<evidence type="ECO:0000256" key="1">
    <source>
        <dbReference type="ARBA" id="ARBA00022450"/>
    </source>
</evidence>
<dbReference type="Pfam" id="PF07993">
    <property type="entry name" value="NAD_binding_4"/>
    <property type="match status" value="1"/>
</dbReference>
<protein>
    <recommendedName>
        <fullName evidence="4">Carrier domain-containing protein</fullName>
    </recommendedName>
</protein>
<evidence type="ECO:0000313" key="6">
    <source>
        <dbReference type="Proteomes" id="UP000256328"/>
    </source>
</evidence>
<feature type="region of interest" description="Disordered" evidence="3">
    <location>
        <begin position="208"/>
        <end position="229"/>
    </location>
</feature>
<dbReference type="PROSITE" id="PS50075">
    <property type="entry name" value="CARRIER"/>
    <property type="match status" value="1"/>
</dbReference>
<dbReference type="InterPro" id="IPR051414">
    <property type="entry name" value="Adenylate-forming_Reductase"/>
</dbReference>
<evidence type="ECO:0000313" key="5">
    <source>
        <dbReference type="EMBL" id="RDW85623.1"/>
    </source>
</evidence>
<dbReference type="SUPFAM" id="SSF56801">
    <property type="entry name" value="Acetyl-CoA synthetase-like"/>
    <property type="match status" value="1"/>
</dbReference>
<dbReference type="Gene3D" id="3.40.50.12780">
    <property type="entry name" value="N-terminal domain of ligase-like"/>
    <property type="match status" value="1"/>
</dbReference>
<keyword evidence="1" id="KW-0596">Phosphopantetheine</keyword>
<dbReference type="InterPro" id="IPR000873">
    <property type="entry name" value="AMP-dep_synth/lig_dom"/>
</dbReference>
<accession>A0A3D8SH47</accession>
<dbReference type="InterPro" id="IPR013120">
    <property type="entry name" value="FAR_NAD-bd"/>
</dbReference>
<evidence type="ECO:0000256" key="2">
    <source>
        <dbReference type="ARBA" id="ARBA00022553"/>
    </source>
</evidence>
<dbReference type="Proteomes" id="UP000256328">
    <property type="component" value="Unassembled WGS sequence"/>
</dbReference>
<dbReference type="Pfam" id="PF00501">
    <property type="entry name" value="AMP-binding"/>
    <property type="match status" value="1"/>
</dbReference>
<dbReference type="OrthoDB" id="429813at2759"/>
<organism evidence="5 6">
    <name type="scientific">Coleophoma crateriformis</name>
    <dbReference type="NCBI Taxonomy" id="565419"/>
    <lineage>
        <taxon>Eukaryota</taxon>
        <taxon>Fungi</taxon>
        <taxon>Dikarya</taxon>
        <taxon>Ascomycota</taxon>
        <taxon>Pezizomycotina</taxon>
        <taxon>Leotiomycetes</taxon>
        <taxon>Helotiales</taxon>
        <taxon>Dermateaceae</taxon>
        <taxon>Coleophoma</taxon>
    </lineage>
</organism>
<dbReference type="InterPro" id="IPR042099">
    <property type="entry name" value="ANL_N_sf"/>
</dbReference>
<gene>
    <name evidence="5" type="ORF">BP5796_03948</name>
</gene>
<evidence type="ECO:0000259" key="4">
    <source>
        <dbReference type="PROSITE" id="PS50075"/>
    </source>
</evidence>
<comment type="caution">
    <text evidence="5">The sequence shown here is derived from an EMBL/GenBank/DDBJ whole genome shotgun (WGS) entry which is preliminary data.</text>
</comment>
<keyword evidence="6" id="KW-1185">Reference proteome</keyword>
<dbReference type="InterPro" id="IPR009081">
    <property type="entry name" value="PP-bd_ACP"/>
</dbReference>
<dbReference type="SUPFAM" id="SSF51735">
    <property type="entry name" value="NAD(P)-binding Rossmann-fold domains"/>
    <property type="match status" value="1"/>
</dbReference>
<name>A0A3D8SH47_9HELO</name>
<reference evidence="5 6" key="1">
    <citation type="journal article" date="2018" name="IMA Fungus">
        <title>IMA Genome-F 9: Draft genome sequence of Annulohypoxylon stygium, Aspergillus mulundensis, Berkeleyomyces basicola (syn. Thielaviopsis basicola), Ceratocystis smalleyi, two Cercospora beticola strains, Coleophoma cylindrospora, Fusarium fracticaudum, Phialophora cf. hyalina, and Morchella septimelata.</title>
        <authorList>
            <person name="Wingfield B.D."/>
            <person name="Bills G.F."/>
            <person name="Dong Y."/>
            <person name="Huang W."/>
            <person name="Nel W.J."/>
            <person name="Swalarsk-Parry B.S."/>
            <person name="Vaghefi N."/>
            <person name="Wilken P.M."/>
            <person name="An Z."/>
            <person name="de Beer Z.W."/>
            <person name="De Vos L."/>
            <person name="Chen L."/>
            <person name="Duong T.A."/>
            <person name="Gao Y."/>
            <person name="Hammerbacher A."/>
            <person name="Kikkert J.R."/>
            <person name="Li Y."/>
            <person name="Li H."/>
            <person name="Li K."/>
            <person name="Li Q."/>
            <person name="Liu X."/>
            <person name="Ma X."/>
            <person name="Naidoo K."/>
            <person name="Pethybridge S.J."/>
            <person name="Sun J."/>
            <person name="Steenkamp E.T."/>
            <person name="van der Nest M.A."/>
            <person name="van Wyk S."/>
            <person name="Wingfield M.J."/>
            <person name="Xiong C."/>
            <person name="Yue Q."/>
            <person name="Zhang X."/>
        </authorList>
    </citation>
    <scope>NUCLEOTIDE SEQUENCE [LARGE SCALE GENOMIC DNA]</scope>
    <source>
        <strain evidence="5 6">BP5796</strain>
    </source>
</reference>
<dbReference type="InterPro" id="IPR036736">
    <property type="entry name" value="ACP-like_sf"/>
</dbReference>
<dbReference type="PANTHER" id="PTHR43439">
    <property type="entry name" value="PHENYLACETATE-COENZYME A LIGASE"/>
    <property type="match status" value="1"/>
</dbReference>
<dbReference type="InterPro" id="IPR036291">
    <property type="entry name" value="NAD(P)-bd_dom_sf"/>
</dbReference>
<dbReference type="EMBL" id="PDLN01000005">
    <property type="protein sequence ID" value="RDW85623.1"/>
    <property type="molecule type" value="Genomic_DNA"/>
</dbReference>
<dbReference type="SUPFAM" id="SSF47336">
    <property type="entry name" value="ACP-like"/>
    <property type="match status" value="1"/>
</dbReference>